<gene>
    <name evidence="1" type="ORF">GALL_492180</name>
</gene>
<proteinExistence type="predicted"/>
<sequence>MEVQEVGENVRGNEYRGWSDLDVAQHFAGLHFEIAVDGIFYAATDHIVEVHVRVEKHGLHLNAERVAVAVDLFEKFFQVGQIEPCHLWRQARIVQFERRSKGACIGVIFDFPNIRDTLYRLLVYDIGLGDVNFRE</sequence>
<evidence type="ECO:0000313" key="1">
    <source>
        <dbReference type="EMBL" id="OIQ69182.1"/>
    </source>
</evidence>
<organism evidence="1">
    <name type="scientific">mine drainage metagenome</name>
    <dbReference type="NCBI Taxonomy" id="410659"/>
    <lineage>
        <taxon>unclassified sequences</taxon>
        <taxon>metagenomes</taxon>
        <taxon>ecological metagenomes</taxon>
    </lineage>
</organism>
<dbReference type="AlphaFoldDB" id="A0A1J5PCX5"/>
<reference evidence="1" key="1">
    <citation type="submission" date="2016-10" db="EMBL/GenBank/DDBJ databases">
        <title>Sequence of Gallionella enrichment culture.</title>
        <authorList>
            <person name="Poehlein A."/>
            <person name="Muehling M."/>
            <person name="Daniel R."/>
        </authorList>
    </citation>
    <scope>NUCLEOTIDE SEQUENCE</scope>
</reference>
<dbReference type="EMBL" id="MLJW01004869">
    <property type="protein sequence ID" value="OIQ69182.1"/>
    <property type="molecule type" value="Genomic_DNA"/>
</dbReference>
<comment type="caution">
    <text evidence="1">The sequence shown here is derived from an EMBL/GenBank/DDBJ whole genome shotgun (WGS) entry which is preliminary data.</text>
</comment>
<protein>
    <submittedName>
        <fullName evidence="1">Uncharacterized protein</fullName>
    </submittedName>
</protein>
<name>A0A1J5PCX5_9ZZZZ</name>
<accession>A0A1J5PCX5</accession>